<dbReference type="KEGG" id="aqu:109587082"/>
<evidence type="ECO:0000313" key="4">
    <source>
        <dbReference type="EnsemblMetazoa" id="Aqu2.1.15783_001"/>
    </source>
</evidence>
<evidence type="ECO:0000313" key="5">
    <source>
        <dbReference type="Proteomes" id="UP000007879"/>
    </source>
</evidence>
<evidence type="ECO:0000256" key="1">
    <source>
        <dbReference type="ARBA" id="ARBA00022741"/>
    </source>
</evidence>
<dbReference type="eggNOG" id="ENOG502QTJW">
    <property type="taxonomic scope" value="Eukaryota"/>
</dbReference>
<dbReference type="EnsemblMetazoa" id="Aqu2.1.15783_001">
    <property type="protein sequence ID" value="Aqu2.1.15783_001"/>
    <property type="gene ID" value="Aqu2.1.15783"/>
</dbReference>
<dbReference type="SUPFAM" id="SSF52047">
    <property type="entry name" value="RNI-like"/>
    <property type="match status" value="1"/>
</dbReference>
<name>A0A1X7TLJ5_AMPQE</name>
<accession>A0A1X7TLJ5</accession>
<dbReference type="InParanoid" id="A0A1X7TLJ5"/>
<organism evidence="4">
    <name type="scientific">Amphimedon queenslandica</name>
    <name type="common">Sponge</name>
    <dbReference type="NCBI Taxonomy" id="400682"/>
    <lineage>
        <taxon>Eukaryota</taxon>
        <taxon>Metazoa</taxon>
        <taxon>Porifera</taxon>
        <taxon>Demospongiae</taxon>
        <taxon>Heteroscleromorpha</taxon>
        <taxon>Haplosclerida</taxon>
        <taxon>Niphatidae</taxon>
        <taxon>Amphimedon</taxon>
    </lineage>
</organism>
<proteinExistence type="predicted"/>
<dbReference type="PROSITE" id="PS50837">
    <property type="entry name" value="NACHT"/>
    <property type="match status" value="1"/>
</dbReference>
<dbReference type="SUPFAM" id="SSF52540">
    <property type="entry name" value="P-loop containing nucleoside triphosphate hydrolases"/>
    <property type="match status" value="1"/>
</dbReference>
<dbReference type="Pfam" id="PF05729">
    <property type="entry name" value="NACHT"/>
    <property type="match status" value="1"/>
</dbReference>
<dbReference type="InterPro" id="IPR032675">
    <property type="entry name" value="LRR_dom_sf"/>
</dbReference>
<dbReference type="InterPro" id="IPR007111">
    <property type="entry name" value="NACHT_NTPase"/>
</dbReference>
<dbReference type="PANTHER" id="PTHR46312">
    <property type="entry name" value="NACHT DOMAIN-CONTAINING PROTEIN"/>
    <property type="match status" value="1"/>
</dbReference>
<dbReference type="Gene3D" id="3.40.50.300">
    <property type="entry name" value="P-loop containing nucleotide triphosphate hydrolases"/>
    <property type="match status" value="1"/>
</dbReference>
<keyword evidence="1" id="KW-0547">Nucleotide-binding</keyword>
<sequence length="1092" mass="124390">MDHKNDYRRRVIEVFWKWKNKNLKNEATYLSLIKAFVEEMNIKAAEYVIHFYKSHHLQSLMKCHSSWTNSQSKSTQKSLSSEKVTQRHSYQESQSFITEKPQRCSSLGGRDISYKFTSRSNSQFRGVLQHNNVFSQAFDFFCDALVTILSSDQALFHQFVELVTSDLLTHPIEREKPLRNSGSVIGCKILVNDVWTFINRARNPERALQRVLFILTQIEQVTDIACGIKDIALESGVKCTLLCAMNRKMKNKDHGPLAIACVPDTQNIIIAHDGAVDTCSLIKKYALKLKKYYQGLPANPKWSPAKARDIFEYVDLVAVSLENESKKETSLLADLFNVACGSSVLIEGIPGIGKSTLAYEMCKRWTDGSALQEYSLILLLPLRDDSVQRNWSPDKIQELIGIYLNMQSWKSEVVQKIFDDDGEGLLIILEGFDELPEDKPSNVDVLKVIMRDMSDATIIVTTRTSTTHELSKKIRFKKHIEIQGFNEDSRNRYVTTFFKNNHKQQESFKQYIDKYPVISGCLYIPLNLAILLDVITNPKFSELPKTMTELYEVLIKMLIYREIESEAPAGMLTQIPNLSEIPDPAIQDAFDNLCKLAYEGTVAGKRGQQQLVFYEREKYKTLGLMRREVKVLPNEGGDMFAYSFLHSTIQEFLAAYFIYGLTSEEIQSHLNKYNNSYKMSVTMRFLVGLTKLEGQSLILNKKMSSLNIFHQLMEVKNNLLVSQVLNQQEQITIARVSTIMTEHDFYVLGRCMALSFTTWRFGFTLRALTNKHMKMLVLGFKSVKGVMELSDHPRVKHIGLSLNQLGNDGVSSVVSLPPFILGTILELNLRATSINKECLPHCIPKIEHFSNLVTFLFHDNGFKEGEQQPLIDNLCRLKNLKKVSFSNLSPAECVTVLTESQSICKVEFYELSLASVGAVLATLHQCKILECIEMYESHIMREVVAGNLMQSLPRSFRELRLKNCAIDSNTACIIFDAVICRDSQAVQILDLGDNIIDDKGGRHLAGLIPLLALKKTLSLNEIFLHHNSFTEITIIELIDQLAWFPSDVDLVVYLSLQWEGFVNQFIEHSPIKHGALKHFEFKRPDMHPSTST</sequence>
<reference evidence="5" key="1">
    <citation type="journal article" date="2010" name="Nature">
        <title>The Amphimedon queenslandica genome and the evolution of animal complexity.</title>
        <authorList>
            <person name="Srivastava M."/>
            <person name="Simakov O."/>
            <person name="Chapman J."/>
            <person name="Fahey B."/>
            <person name="Gauthier M.E."/>
            <person name="Mitros T."/>
            <person name="Richards G.S."/>
            <person name="Conaco C."/>
            <person name="Dacre M."/>
            <person name="Hellsten U."/>
            <person name="Larroux C."/>
            <person name="Putnam N.H."/>
            <person name="Stanke M."/>
            <person name="Adamska M."/>
            <person name="Darling A."/>
            <person name="Degnan S.M."/>
            <person name="Oakley T.H."/>
            <person name="Plachetzki D.C."/>
            <person name="Zhai Y."/>
            <person name="Adamski M."/>
            <person name="Calcino A."/>
            <person name="Cummins S.F."/>
            <person name="Goodstein D.M."/>
            <person name="Harris C."/>
            <person name="Jackson D.J."/>
            <person name="Leys S.P."/>
            <person name="Shu S."/>
            <person name="Woodcroft B.J."/>
            <person name="Vervoort M."/>
            <person name="Kosik K.S."/>
            <person name="Manning G."/>
            <person name="Degnan B.M."/>
            <person name="Rokhsar D.S."/>
        </authorList>
    </citation>
    <scope>NUCLEOTIDE SEQUENCE [LARGE SCALE GENOMIC DNA]</scope>
</reference>
<dbReference type="Proteomes" id="UP000007879">
    <property type="component" value="Unassembled WGS sequence"/>
</dbReference>
<protein>
    <recommendedName>
        <fullName evidence="3">NACHT domain-containing protein</fullName>
    </recommendedName>
</protein>
<dbReference type="OrthoDB" id="120976at2759"/>
<feature type="domain" description="NACHT" evidence="3">
    <location>
        <begin position="342"/>
        <end position="465"/>
    </location>
</feature>
<dbReference type="InterPro" id="IPR027417">
    <property type="entry name" value="P-loop_NTPase"/>
</dbReference>
<dbReference type="EnsemblMetazoa" id="XM_020003304.1">
    <property type="protein sequence ID" value="XP_019858863.1"/>
    <property type="gene ID" value="LOC109587082"/>
</dbReference>
<evidence type="ECO:0000259" key="3">
    <source>
        <dbReference type="PROSITE" id="PS50837"/>
    </source>
</evidence>
<dbReference type="PANTHER" id="PTHR46312:SF2">
    <property type="entry name" value="NUCLEOTIDE-BINDING OLIGOMERIZATION DOMAIN-CONTAINING PROTEIN 2-LIKE"/>
    <property type="match status" value="1"/>
</dbReference>
<reference evidence="4" key="2">
    <citation type="submission" date="2017-05" db="UniProtKB">
        <authorList>
            <consortium name="EnsemblMetazoa"/>
        </authorList>
    </citation>
    <scope>IDENTIFICATION</scope>
</reference>
<dbReference type="GO" id="GO:0005524">
    <property type="term" value="F:ATP binding"/>
    <property type="evidence" value="ECO:0007669"/>
    <property type="project" value="UniProtKB-KW"/>
</dbReference>
<dbReference type="AlphaFoldDB" id="A0A1X7TLJ5"/>
<dbReference type="Gene3D" id="3.80.10.10">
    <property type="entry name" value="Ribonuclease Inhibitor"/>
    <property type="match status" value="1"/>
</dbReference>
<keyword evidence="2" id="KW-0067">ATP-binding</keyword>
<gene>
    <name evidence="4" type="primary">109587082</name>
</gene>
<keyword evidence="5" id="KW-1185">Reference proteome</keyword>
<evidence type="ECO:0000256" key="2">
    <source>
        <dbReference type="ARBA" id="ARBA00022840"/>
    </source>
</evidence>